<dbReference type="AlphaFoldDB" id="B9Z8A0"/>
<organism evidence="5 6">
    <name type="scientific">Pseudogulbenkiania ferrooxidans 2002</name>
    <dbReference type="NCBI Taxonomy" id="279714"/>
    <lineage>
        <taxon>Bacteria</taxon>
        <taxon>Pseudomonadati</taxon>
        <taxon>Pseudomonadota</taxon>
        <taxon>Betaproteobacteria</taxon>
        <taxon>Neisseriales</taxon>
        <taxon>Chromobacteriaceae</taxon>
        <taxon>Pseudogulbenkiania</taxon>
    </lineage>
</organism>
<dbReference type="PANTHER" id="PTHR42756:SF1">
    <property type="entry name" value="TRANSCRIPTIONAL REPRESSOR OF EMRAB OPERON"/>
    <property type="match status" value="1"/>
</dbReference>
<keyword evidence="1" id="KW-0805">Transcription regulation</keyword>
<feature type="domain" description="HTH marR-type" evidence="4">
    <location>
        <begin position="6"/>
        <end position="148"/>
    </location>
</feature>
<dbReference type="GO" id="GO:0003677">
    <property type="term" value="F:DNA binding"/>
    <property type="evidence" value="ECO:0007669"/>
    <property type="project" value="UniProtKB-KW"/>
</dbReference>
<dbReference type="RefSeq" id="WP_008955605.1">
    <property type="nucleotide sequence ID" value="NZ_ACIS01000012.1"/>
</dbReference>
<dbReference type="Gene3D" id="1.10.10.10">
    <property type="entry name" value="Winged helix-like DNA-binding domain superfamily/Winged helix DNA-binding domain"/>
    <property type="match status" value="1"/>
</dbReference>
<dbReference type="EMBL" id="ACIS01000012">
    <property type="protein sequence ID" value="EEG07003.1"/>
    <property type="molecule type" value="Genomic_DNA"/>
</dbReference>
<keyword evidence="6" id="KW-1185">Reference proteome</keyword>
<dbReference type="PANTHER" id="PTHR42756">
    <property type="entry name" value="TRANSCRIPTIONAL REGULATOR, MARR"/>
    <property type="match status" value="1"/>
</dbReference>
<evidence type="ECO:0000256" key="1">
    <source>
        <dbReference type="ARBA" id="ARBA00023015"/>
    </source>
</evidence>
<keyword evidence="3" id="KW-0804">Transcription</keyword>
<evidence type="ECO:0000256" key="2">
    <source>
        <dbReference type="ARBA" id="ARBA00023125"/>
    </source>
</evidence>
<protein>
    <submittedName>
        <fullName evidence="5">Transcriptional regulator, MarR family</fullName>
    </submittedName>
</protein>
<evidence type="ECO:0000313" key="6">
    <source>
        <dbReference type="Proteomes" id="UP000003165"/>
    </source>
</evidence>
<evidence type="ECO:0000313" key="5">
    <source>
        <dbReference type="EMBL" id="EEG07003.1"/>
    </source>
</evidence>
<evidence type="ECO:0000259" key="4">
    <source>
        <dbReference type="PROSITE" id="PS50995"/>
    </source>
</evidence>
<dbReference type="Pfam" id="PF01047">
    <property type="entry name" value="MarR"/>
    <property type="match status" value="1"/>
</dbReference>
<dbReference type="InterPro" id="IPR036388">
    <property type="entry name" value="WH-like_DNA-bd_sf"/>
</dbReference>
<dbReference type="PRINTS" id="PR00598">
    <property type="entry name" value="HTHMARR"/>
</dbReference>
<name>B9Z8A0_9NEIS</name>
<dbReference type="SMART" id="SM00347">
    <property type="entry name" value="HTH_MARR"/>
    <property type="match status" value="1"/>
</dbReference>
<keyword evidence="2" id="KW-0238">DNA-binding</keyword>
<dbReference type="eggNOG" id="COG1846">
    <property type="taxonomic scope" value="Bacteria"/>
</dbReference>
<dbReference type="GO" id="GO:0003700">
    <property type="term" value="F:DNA-binding transcription factor activity"/>
    <property type="evidence" value="ECO:0007669"/>
    <property type="project" value="InterPro"/>
</dbReference>
<dbReference type="PROSITE" id="PS50995">
    <property type="entry name" value="HTH_MARR_2"/>
    <property type="match status" value="1"/>
</dbReference>
<dbReference type="InterPro" id="IPR036390">
    <property type="entry name" value="WH_DNA-bd_sf"/>
</dbReference>
<dbReference type="Proteomes" id="UP000003165">
    <property type="component" value="Unassembled WGS sequence"/>
</dbReference>
<dbReference type="SUPFAM" id="SSF46785">
    <property type="entry name" value="Winged helix' DNA-binding domain"/>
    <property type="match status" value="1"/>
</dbReference>
<comment type="caution">
    <text evidence="5">The sequence shown here is derived from an EMBL/GenBank/DDBJ whole genome shotgun (WGS) entry which is preliminary data.</text>
</comment>
<accession>B9Z8A0</accession>
<dbReference type="InterPro" id="IPR000835">
    <property type="entry name" value="HTH_MarR-typ"/>
</dbReference>
<evidence type="ECO:0000256" key="3">
    <source>
        <dbReference type="ARBA" id="ARBA00023163"/>
    </source>
</evidence>
<gene>
    <name evidence="5" type="ORF">FuraDRAFT_3586</name>
</gene>
<proteinExistence type="predicted"/>
<reference evidence="5 6" key="1">
    <citation type="submission" date="2009-02" db="EMBL/GenBank/DDBJ databases">
        <title>Sequencing of the draft genome and assembly of Lutiella nitroferrum 2002.</title>
        <authorList>
            <consortium name="US DOE Joint Genome Institute (JGI-PGF)"/>
            <person name="Lucas S."/>
            <person name="Copeland A."/>
            <person name="Lapidus A."/>
            <person name="Glavina del Rio T."/>
            <person name="Tice H."/>
            <person name="Bruce D."/>
            <person name="Goodwin L."/>
            <person name="Pitluck S."/>
            <person name="Larimer F."/>
            <person name="Land M.L."/>
            <person name="Hauser L."/>
            <person name="Coates J.D."/>
        </authorList>
    </citation>
    <scope>NUCLEOTIDE SEQUENCE [LARGE SCALE GENOMIC DNA]</scope>
    <source>
        <strain evidence="5 6">2002</strain>
    </source>
</reference>
<sequence length="155" mass="17531">MDTVYKTDVLPVIRELVRAFQAFEQYSARHVRELGLTPPQFDVIATLGNTPGMSCKELSEKTLITKGTLTGVIDRLAEKGVVTRQERPEDRRSVFISLTAAGEELFRQVFPAHCDYMHQAFSQCSRDQLELWSNQLAGLKTVLNQALEKQENEST</sequence>